<gene>
    <name evidence="9" type="ORF">SAMN05444169_5358</name>
</gene>
<dbReference type="Gene3D" id="3.50.50.60">
    <property type="entry name" value="FAD/NAD(P)-binding domain"/>
    <property type="match status" value="2"/>
</dbReference>
<dbReference type="Pfam" id="PF07992">
    <property type="entry name" value="Pyr_redox_2"/>
    <property type="match status" value="1"/>
</dbReference>
<dbReference type="PANTHER" id="PTHR43098">
    <property type="entry name" value="L-ORNITHINE N(5)-MONOOXYGENASE-RELATED"/>
    <property type="match status" value="1"/>
</dbReference>
<evidence type="ECO:0000256" key="2">
    <source>
        <dbReference type="ARBA" id="ARBA00010139"/>
    </source>
</evidence>
<evidence type="ECO:0000259" key="8">
    <source>
        <dbReference type="Pfam" id="PF07992"/>
    </source>
</evidence>
<comment type="similarity">
    <text evidence="2">Belongs to the FAD-binding monooxygenase family.</text>
</comment>
<evidence type="ECO:0000256" key="4">
    <source>
        <dbReference type="ARBA" id="ARBA00022827"/>
    </source>
</evidence>
<keyword evidence="5" id="KW-0521">NADP</keyword>
<evidence type="ECO:0000313" key="9">
    <source>
        <dbReference type="EMBL" id="SHH03149.1"/>
    </source>
</evidence>
<evidence type="ECO:0000313" key="10">
    <source>
        <dbReference type="Proteomes" id="UP000190675"/>
    </source>
</evidence>
<evidence type="ECO:0000256" key="1">
    <source>
        <dbReference type="ARBA" id="ARBA00001974"/>
    </source>
</evidence>
<keyword evidence="4" id="KW-0274">FAD</keyword>
<reference evidence="9 10" key="1">
    <citation type="submission" date="2016-11" db="EMBL/GenBank/DDBJ databases">
        <authorList>
            <person name="Jaros S."/>
            <person name="Januszkiewicz K."/>
            <person name="Wedrychowicz H."/>
        </authorList>
    </citation>
    <scope>NUCLEOTIDE SEQUENCE [LARGE SCALE GENOMIC DNA]</scope>
    <source>
        <strain evidence="9 10">GAS242</strain>
    </source>
</reference>
<evidence type="ECO:0000256" key="3">
    <source>
        <dbReference type="ARBA" id="ARBA00022630"/>
    </source>
</evidence>
<keyword evidence="7 9" id="KW-0503">Monooxygenase</keyword>
<keyword evidence="3" id="KW-0285">Flavoprotein</keyword>
<dbReference type="RefSeq" id="WP_079568531.1">
    <property type="nucleotide sequence ID" value="NZ_LT670818.1"/>
</dbReference>
<dbReference type="PANTHER" id="PTHR43098:SF3">
    <property type="entry name" value="L-ORNITHINE N(5)-MONOOXYGENASE-RELATED"/>
    <property type="match status" value="1"/>
</dbReference>
<protein>
    <submittedName>
        <fullName evidence="9">Cyclohexanone monooxygenase</fullName>
    </submittedName>
</protein>
<name>A0A1M5PNH8_9BRAD</name>
<dbReference type="AlphaFoldDB" id="A0A1M5PNH8"/>
<keyword evidence="6" id="KW-0560">Oxidoreductase</keyword>
<organism evidence="9 10">
    <name type="scientific">Bradyrhizobium erythrophlei</name>
    <dbReference type="NCBI Taxonomy" id="1437360"/>
    <lineage>
        <taxon>Bacteria</taxon>
        <taxon>Pseudomonadati</taxon>
        <taxon>Pseudomonadota</taxon>
        <taxon>Alphaproteobacteria</taxon>
        <taxon>Hyphomicrobiales</taxon>
        <taxon>Nitrobacteraceae</taxon>
        <taxon>Bradyrhizobium</taxon>
    </lineage>
</organism>
<dbReference type="Proteomes" id="UP000190675">
    <property type="component" value="Chromosome I"/>
</dbReference>
<evidence type="ECO:0000256" key="6">
    <source>
        <dbReference type="ARBA" id="ARBA00023002"/>
    </source>
</evidence>
<comment type="cofactor">
    <cofactor evidence="1">
        <name>FAD</name>
        <dbReference type="ChEBI" id="CHEBI:57692"/>
    </cofactor>
</comment>
<sequence length="544" mass="60820">MSTTATKRTAEAETEELDVIIVGAGFAGFHLLDRLRGMGMSVQVFEAGNGPSGVWYWNCYPGARVDSPGPMYQFSRDDLWRDWKFSELYPSWQEIRAYFHYVDKKLDLSRDIRFNRRVNEAEFDPAHNRWSVRSSDGSITRARYFVLCTGLGSKPYVPELPGLSDFAGEHHHTALWPQQGLDLASKRVGVIGTGASGVQVAQEAAAVAAHLTVFQRTPNLALPMRQRKLDDDTIRRMKEGYPLAYQKRRTSFGGFDYDPLEKSASEVSEDERRATFERVWEIGGLAPWVGSFNDLLVNEQSNRAAYDFWRDKTRARIKDPTVAETLAPTEPLHPYGTKRPSLEQNFFDIFNQSNVSLVDLRKTPIERVTRSGIKTTAGEHDLDILVLATGFDAVTGGLTSIDIHGTQGETLREKWAKGVRAHLGMAAAGFPNLLFVYGPHSPNAFANGPTCAELQGDWIAGLLNHVRQRDWKRFEATAPAEEEWRAEVHALADATLFPRADSWYLGANIPGKPREMLSFAGGLSTYMAKCNESAERGYEGFTIG</sequence>
<evidence type="ECO:0000256" key="5">
    <source>
        <dbReference type="ARBA" id="ARBA00022857"/>
    </source>
</evidence>
<dbReference type="InterPro" id="IPR023753">
    <property type="entry name" value="FAD/NAD-binding_dom"/>
</dbReference>
<dbReference type="GO" id="GO:0004497">
    <property type="term" value="F:monooxygenase activity"/>
    <property type="evidence" value="ECO:0007669"/>
    <property type="project" value="UniProtKB-KW"/>
</dbReference>
<evidence type="ECO:0000256" key="7">
    <source>
        <dbReference type="ARBA" id="ARBA00023033"/>
    </source>
</evidence>
<dbReference type="InterPro" id="IPR050775">
    <property type="entry name" value="FAD-binding_Monooxygenases"/>
</dbReference>
<accession>A0A1M5PNH8</accession>
<dbReference type="SUPFAM" id="SSF51905">
    <property type="entry name" value="FAD/NAD(P)-binding domain"/>
    <property type="match status" value="2"/>
</dbReference>
<feature type="domain" description="FAD/NAD(P)-binding" evidence="8">
    <location>
        <begin position="18"/>
        <end position="233"/>
    </location>
</feature>
<dbReference type="PRINTS" id="PR00411">
    <property type="entry name" value="PNDRDTASEI"/>
</dbReference>
<dbReference type="EMBL" id="LT670818">
    <property type="protein sequence ID" value="SHH03149.1"/>
    <property type="molecule type" value="Genomic_DNA"/>
</dbReference>
<proteinExistence type="inferred from homology"/>
<dbReference type="InterPro" id="IPR036188">
    <property type="entry name" value="FAD/NAD-bd_sf"/>
</dbReference>
<dbReference type="OrthoDB" id="9773233at2"/>